<dbReference type="Proteomes" id="UP001597601">
    <property type="component" value="Unassembled WGS sequence"/>
</dbReference>
<evidence type="ECO:0000256" key="1">
    <source>
        <dbReference type="SAM" id="SignalP"/>
    </source>
</evidence>
<keyword evidence="3" id="KW-1185">Reference proteome</keyword>
<comment type="caution">
    <text evidence="2">The sequence shown here is derived from an EMBL/GenBank/DDBJ whole genome shotgun (WGS) entry which is preliminary data.</text>
</comment>
<gene>
    <name evidence="2" type="ORF">ACFSYC_16415</name>
</gene>
<name>A0ABW5XU15_9SPHI</name>
<proteinExistence type="predicted"/>
<evidence type="ECO:0000313" key="3">
    <source>
        <dbReference type="Proteomes" id="UP001597601"/>
    </source>
</evidence>
<feature type="chain" id="PRO_5045655388" evidence="1">
    <location>
        <begin position="20"/>
        <end position="158"/>
    </location>
</feature>
<organism evidence="2 3">
    <name type="scientific">Mucilaginibacter antarcticus</name>
    <dbReference type="NCBI Taxonomy" id="1855725"/>
    <lineage>
        <taxon>Bacteria</taxon>
        <taxon>Pseudomonadati</taxon>
        <taxon>Bacteroidota</taxon>
        <taxon>Sphingobacteriia</taxon>
        <taxon>Sphingobacteriales</taxon>
        <taxon>Sphingobacteriaceae</taxon>
        <taxon>Mucilaginibacter</taxon>
    </lineage>
</organism>
<accession>A0ABW5XU15</accession>
<keyword evidence="1" id="KW-0732">Signal</keyword>
<evidence type="ECO:0000313" key="2">
    <source>
        <dbReference type="EMBL" id="MFD2866282.1"/>
    </source>
</evidence>
<feature type="signal peptide" evidence="1">
    <location>
        <begin position="1"/>
        <end position="19"/>
    </location>
</feature>
<dbReference type="InterPro" id="IPR032577">
    <property type="entry name" value="DUF4920"/>
</dbReference>
<dbReference type="Pfam" id="PF16267">
    <property type="entry name" value="DUF4920"/>
    <property type="match status" value="1"/>
</dbReference>
<dbReference type="RefSeq" id="WP_377129774.1">
    <property type="nucleotide sequence ID" value="NZ_JBHUHN010000001.1"/>
</dbReference>
<sequence length="158" mass="16766">MKKLALILLSLGCSLATLAQQSEIRPAKPGATYGKTISADNAINTAALKLALATDSVFTGKVTGKVVEVCTAKGCFMKLEQADGKTVMVQFKDYAYFMPKSIVGKNVVVEGKAKVKETSVERLQHFAKDAGKSEAEIGMIKAPQKDIGIMADGVLVVQ</sequence>
<dbReference type="EMBL" id="JBHUON010000023">
    <property type="protein sequence ID" value="MFD2866282.1"/>
    <property type="molecule type" value="Genomic_DNA"/>
</dbReference>
<reference evidence="3" key="1">
    <citation type="journal article" date="2019" name="Int. J. Syst. Evol. Microbiol.">
        <title>The Global Catalogue of Microorganisms (GCM) 10K type strain sequencing project: providing services to taxonomists for standard genome sequencing and annotation.</title>
        <authorList>
            <consortium name="The Broad Institute Genomics Platform"/>
            <consortium name="The Broad Institute Genome Sequencing Center for Infectious Disease"/>
            <person name="Wu L."/>
            <person name="Ma J."/>
        </authorList>
    </citation>
    <scope>NUCLEOTIDE SEQUENCE [LARGE SCALE GENOMIC DNA]</scope>
    <source>
        <strain evidence="3">KCTC 52232</strain>
    </source>
</reference>
<protein>
    <submittedName>
        <fullName evidence="2">DUF4920 domain-containing protein</fullName>
    </submittedName>
</protein>